<proteinExistence type="predicted"/>
<dbReference type="InterPro" id="IPR028994">
    <property type="entry name" value="Integrin_alpha_N"/>
</dbReference>
<dbReference type="SUPFAM" id="SSF69318">
    <property type="entry name" value="Integrin alpha N-terminal domain"/>
    <property type="match status" value="1"/>
</dbReference>
<gene>
    <name evidence="4" type="ORF">BKM31_14715</name>
</gene>
<dbReference type="Proteomes" id="UP000190797">
    <property type="component" value="Chromosome"/>
</dbReference>
<dbReference type="KEGG" id="noa:BKM31_14715"/>
<dbReference type="STRING" id="1909395.BKM31_14715"/>
<dbReference type="InterPro" id="IPR013517">
    <property type="entry name" value="FG-GAP"/>
</dbReference>
<accession>A0A1U9ZX69</accession>
<keyword evidence="1" id="KW-0732">Signal</keyword>
<dbReference type="PANTHER" id="PTHR30383">
    <property type="entry name" value="THIOESTERASE 1/PROTEASE 1/LYSOPHOSPHOLIPASE L1"/>
    <property type="match status" value="1"/>
</dbReference>
<dbReference type="AlphaFoldDB" id="A0A1U9ZX69"/>
<evidence type="ECO:0000313" key="5">
    <source>
        <dbReference type="Proteomes" id="UP000190797"/>
    </source>
</evidence>
<dbReference type="SUPFAM" id="SSF52266">
    <property type="entry name" value="SGNH hydrolase"/>
    <property type="match status" value="1"/>
</dbReference>
<dbReference type="CDD" id="cd01833">
    <property type="entry name" value="XynB_like"/>
    <property type="match status" value="1"/>
</dbReference>
<evidence type="ECO:0000313" key="4">
    <source>
        <dbReference type="EMBL" id="AQZ62544.1"/>
    </source>
</evidence>
<organism evidence="4 5">
    <name type="scientific">[Actinomadura] parvosata subsp. kistnae</name>
    <dbReference type="NCBI Taxonomy" id="1909395"/>
    <lineage>
        <taxon>Bacteria</taxon>
        <taxon>Bacillati</taxon>
        <taxon>Actinomycetota</taxon>
        <taxon>Actinomycetes</taxon>
        <taxon>Streptosporangiales</taxon>
        <taxon>Streptosporangiaceae</taxon>
        <taxon>Nonomuraea</taxon>
    </lineage>
</organism>
<dbReference type="Pfam" id="PF13517">
    <property type="entry name" value="FG-GAP_3"/>
    <property type="match status" value="2"/>
</dbReference>
<evidence type="ECO:0000259" key="3">
    <source>
        <dbReference type="Pfam" id="PF13472"/>
    </source>
</evidence>
<dbReference type="RefSeq" id="WP_080038702.1">
    <property type="nucleotide sequence ID" value="NZ_CP017717.1"/>
</dbReference>
<feature type="region of interest" description="Disordered" evidence="2">
    <location>
        <begin position="78"/>
        <end position="104"/>
    </location>
</feature>
<keyword evidence="5" id="KW-1185">Reference proteome</keyword>
<protein>
    <recommendedName>
        <fullName evidence="3">SGNH hydrolase-type esterase domain-containing protein</fullName>
    </recommendedName>
</protein>
<dbReference type="InterPro" id="IPR036514">
    <property type="entry name" value="SGNH_hydro_sf"/>
</dbReference>
<reference evidence="5" key="1">
    <citation type="journal article" date="2017" name="Med. Chem. Commun.">
        <title>Nonomuraea sp. ATCC 55076 harbours the largest actinomycete chromosome to date and the kistamicin biosynthetic gene cluster.</title>
        <authorList>
            <person name="Nazari B."/>
            <person name="Forneris C.C."/>
            <person name="Gibson M.I."/>
            <person name="Moon K."/>
            <person name="Schramma K.R."/>
            <person name="Seyedsayamdost M.R."/>
        </authorList>
    </citation>
    <scope>NUCLEOTIDE SEQUENCE [LARGE SCALE GENOMIC DNA]</scope>
    <source>
        <strain evidence="5">ATCC 55076</strain>
    </source>
</reference>
<dbReference type="OrthoDB" id="3201914at2"/>
<dbReference type="EMBL" id="CP017717">
    <property type="protein sequence ID" value="AQZ62544.1"/>
    <property type="molecule type" value="Genomic_DNA"/>
</dbReference>
<feature type="region of interest" description="Disordered" evidence="2">
    <location>
        <begin position="680"/>
        <end position="702"/>
    </location>
</feature>
<dbReference type="Pfam" id="PF13472">
    <property type="entry name" value="Lipase_GDSL_2"/>
    <property type="match status" value="1"/>
</dbReference>
<dbReference type="InterPro" id="IPR051532">
    <property type="entry name" value="Ester_Hydrolysis_Enzymes"/>
</dbReference>
<dbReference type="PANTHER" id="PTHR30383:SF5">
    <property type="entry name" value="SGNH HYDROLASE-TYPE ESTERASE DOMAIN-CONTAINING PROTEIN"/>
    <property type="match status" value="1"/>
</dbReference>
<evidence type="ECO:0000256" key="1">
    <source>
        <dbReference type="ARBA" id="ARBA00022729"/>
    </source>
</evidence>
<feature type="domain" description="SGNH hydrolase-type esterase" evidence="3">
    <location>
        <begin position="287"/>
        <end position="463"/>
    </location>
</feature>
<dbReference type="Gene3D" id="3.40.50.1110">
    <property type="entry name" value="SGNH hydrolase"/>
    <property type="match status" value="1"/>
</dbReference>
<dbReference type="Gene3D" id="2.130.10.130">
    <property type="entry name" value="Integrin alpha, N-terminal"/>
    <property type="match status" value="1"/>
</dbReference>
<name>A0A1U9ZX69_9ACTN</name>
<dbReference type="InterPro" id="IPR013830">
    <property type="entry name" value="SGNH_hydro"/>
</dbReference>
<sequence>MKTRRTTGRLVLIMSVVVTLLLGLTPPVTAAVPRFVLPSGSAGTFSVAVAAESVTLTLEGGHFDPGRMRDILQETQRRNSRLSDTFREDFQANPHGMEGGGEDFESWPDFNGHLSMTDTSVSVRIEGDQPLTNFSWWAEVLASVAGGLTGLVLRAICIGFFPEAAVMCVSIGGFVGGMTRGIIIQALDGTLKDAAEWAKTLGGAIAMAATGAAWEAGVKNWAKEVLPGHIERLGQEIIRLGRKLASGWARFKQACVDAGNFVADVAHNLGQAISNLQIHQGLRVMPLGDSITYGQESIDGNGYRDDLFGYLKNLARDVNFVGSVRHGTMDDPDNEGHPGDRIDEIGHITDCTVRRYKPNLITLHAGTNDMNQNYNLASAPSRLKSLISQALSTSPAATVLVAKLIPTAKPGLQPRIDAYNAALPGVVSDLQQEGKRVLLVDMKRVLVSDGLQNDAHPTDAGYRKMAAAWFGGVLEAHARGWIRQPGEELPPMACNPADDLDTAPPSGDGTTALGAGWRKLGVIAPGYGHSVGRTIIAELNGDKRADYLQVRDDGSVRTSVNTVGTPGFPDWVDVGTYDPGDHPGDGTAKIDVDPDSVRFADLNGDGRDDYLVVSPDSKVRAYLNFAGTDGHLRFVHHGIAFQEESFNRANLRFADVTGDGRDDILRVSAEGAVHVYRNLWNPDDSGGNDDRGPESSPRGPESWPLWLNWAGGTKGSSLAAVRFADGDGDGAADYLQVSVEGAVHAFLNRGGGGNGSFEPRYDWAHASGYPREYVTFADISGDGRADYLVVYHGGAVRAWLNRGGNQ</sequence>
<evidence type="ECO:0000256" key="2">
    <source>
        <dbReference type="SAM" id="MobiDB-lite"/>
    </source>
</evidence>
<dbReference type="GO" id="GO:0004622">
    <property type="term" value="F:phosphatidylcholine lysophospholipase activity"/>
    <property type="evidence" value="ECO:0007669"/>
    <property type="project" value="TreeGrafter"/>
</dbReference>